<evidence type="ECO:0000313" key="1">
    <source>
        <dbReference type="EMBL" id="SMX28487.1"/>
    </source>
</evidence>
<proteinExistence type="predicted"/>
<dbReference type="AlphaFoldDB" id="A0A238JEA9"/>
<protein>
    <recommendedName>
        <fullName evidence="3">SatD family (SatD)</fullName>
    </recommendedName>
</protein>
<gene>
    <name evidence="1" type="ORF">TRP8649_02610</name>
</gene>
<dbReference type="Proteomes" id="UP000225972">
    <property type="component" value="Unassembled WGS sequence"/>
</dbReference>
<evidence type="ECO:0000313" key="2">
    <source>
        <dbReference type="Proteomes" id="UP000225972"/>
    </source>
</evidence>
<organism evidence="1 2">
    <name type="scientific">Pelagimonas phthalicica</name>
    <dbReference type="NCBI Taxonomy" id="1037362"/>
    <lineage>
        <taxon>Bacteria</taxon>
        <taxon>Pseudomonadati</taxon>
        <taxon>Pseudomonadota</taxon>
        <taxon>Alphaproteobacteria</taxon>
        <taxon>Rhodobacterales</taxon>
        <taxon>Roseobacteraceae</taxon>
        <taxon>Pelagimonas</taxon>
    </lineage>
</organism>
<evidence type="ECO:0008006" key="3">
    <source>
        <dbReference type="Google" id="ProtNLM"/>
    </source>
</evidence>
<reference evidence="2" key="1">
    <citation type="submission" date="2017-05" db="EMBL/GenBank/DDBJ databases">
        <authorList>
            <person name="Rodrigo-Torres L."/>
            <person name="Arahal R. D."/>
            <person name="Lucena T."/>
        </authorList>
    </citation>
    <scope>NUCLEOTIDE SEQUENCE [LARGE SCALE GENOMIC DNA]</scope>
    <source>
        <strain evidence="2">CECT 8649</strain>
    </source>
</reference>
<keyword evidence="2" id="KW-1185">Reference proteome</keyword>
<dbReference type="InterPro" id="IPR029787">
    <property type="entry name" value="Nucleotide_cyclase"/>
</dbReference>
<dbReference type="OrthoDB" id="7210707at2"/>
<sequence>MKLTVLTGDIVGSTKLTEAVLDEAMAALAGAASFVSGWDERPALFGRRGGDGWQLALGAPHYGLRAALYLQANLRKLDKSLSTRIALASGAGDLPKDGDINSAHGVAFVASGRFLDSISGHIRMGHAENALFDAVTALADQIAQGWTQAQARSMAEILPPNAPNRAEIATQLGISRPAVNQALWSAGYPGLERAIAQWESLDWSE</sequence>
<accession>A0A238JEA9</accession>
<dbReference type="EMBL" id="FXXP01000002">
    <property type="protein sequence ID" value="SMX28487.1"/>
    <property type="molecule type" value="Genomic_DNA"/>
</dbReference>
<dbReference type="SUPFAM" id="SSF55073">
    <property type="entry name" value="Nucleotide cyclase"/>
    <property type="match status" value="1"/>
</dbReference>
<name>A0A238JEA9_9RHOB</name>
<dbReference type="RefSeq" id="WP_099245858.1">
    <property type="nucleotide sequence ID" value="NZ_FXXP01000002.1"/>
</dbReference>